<dbReference type="InterPro" id="IPR051468">
    <property type="entry name" value="Fungal_SecMetab_SDRs"/>
</dbReference>
<name>A0ABM0JN51_APLCA</name>
<evidence type="ECO:0000313" key="3">
    <source>
        <dbReference type="Proteomes" id="UP000694888"/>
    </source>
</evidence>
<dbReference type="Gene3D" id="3.40.50.720">
    <property type="entry name" value="NAD(P)-binding Rossmann-like Domain"/>
    <property type="match status" value="1"/>
</dbReference>
<dbReference type="CDD" id="cd05325">
    <property type="entry name" value="carb_red_sniffer_like_SDR_c"/>
    <property type="match status" value="1"/>
</dbReference>
<dbReference type="PANTHER" id="PTHR43544">
    <property type="entry name" value="SHORT-CHAIN DEHYDROGENASE/REDUCTASE"/>
    <property type="match status" value="1"/>
</dbReference>
<evidence type="ECO:0000313" key="4">
    <source>
        <dbReference type="RefSeq" id="XP_005097582.1"/>
    </source>
</evidence>
<dbReference type="SUPFAM" id="SSF51735">
    <property type="entry name" value="NAD(P)-binding Rossmann-fold domains"/>
    <property type="match status" value="1"/>
</dbReference>
<keyword evidence="2" id="KW-0560">Oxidoreductase</keyword>
<dbReference type="PANTHER" id="PTHR43544:SF7">
    <property type="entry name" value="NADB-LER2"/>
    <property type="match status" value="1"/>
</dbReference>
<accession>A0ABM0JN51</accession>
<proteinExistence type="predicted"/>
<organism evidence="3 4">
    <name type="scientific">Aplysia californica</name>
    <name type="common">California sea hare</name>
    <dbReference type="NCBI Taxonomy" id="6500"/>
    <lineage>
        <taxon>Eukaryota</taxon>
        <taxon>Metazoa</taxon>
        <taxon>Spiralia</taxon>
        <taxon>Lophotrochozoa</taxon>
        <taxon>Mollusca</taxon>
        <taxon>Gastropoda</taxon>
        <taxon>Heterobranchia</taxon>
        <taxon>Euthyneura</taxon>
        <taxon>Tectipleura</taxon>
        <taxon>Aplysiida</taxon>
        <taxon>Aplysioidea</taxon>
        <taxon>Aplysiidae</taxon>
        <taxon>Aplysia</taxon>
    </lineage>
</organism>
<reference evidence="4" key="1">
    <citation type="submission" date="2025-08" db="UniProtKB">
        <authorList>
            <consortium name="RefSeq"/>
        </authorList>
    </citation>
    <scope>IDENTIFICATION</scope>
</reference>
<sequence length="282" mass="30059">MPLAARTVLVTGASRGLGLTFVKQLIKLPSPPEVIIATCRNPSGASELQALSQANSSVKVVKLDVEKDEDIEECVKTTTSAVGEKGLSLLINNSGIFEPVGTKSRDVDVSKGKDDHEKGHLTVTKLFGGSLEDQSRALMQKHFNVNVTSPIILVQKLLPLLKKAAAQKSSDPLSCSRAGVVNISALLASQDFTQNYRGGVSLHYKCSKTALNMATIMLDHELRDAGILVTSIHPGWVKTDMGTDLGHMTADESIAACLDTMAKADVKSAGKMLNFDGNVLTF</sequence>
<keyword evidence="3" id="KW-1185">Reference proteome</keyword>
<dbReference type="RefSeq" id="XP_005097582.1">
    <property type="nucleotide sequence ID" value="XM_005097525.3"/>
</dbReference>
<evidence type="ECO:0000256" key="2">
    <source>
        <dbReference type="ARBA" id="ARBA00023002"/>
    </source>
</evidence>
<dbReference type="GeneID" id="101845398"/>
<dbReference type="InterPro" id="IPR002347">
    <property type="entry name" value="SDR_fam"/>
</dbReference>
<evidence type="ECO:0000256" key="1">
    <source>
        <dbReference type="ARBA" id="ARBA00022857"/>
    </source>
</evidence>
<dbReference type="InterPro" id="IPR036291">
    <property type="entry name" value="NAD(P)-bd_dom_sf"/>
</dbReference>
<gene>
    <name evidence="4" type="primary">LOC101845398</name>
</gene>
<dbReference type="PRINTS" id="PR00081">
    <property type="entry name" value="GDHRDH"/>
</dbReference>
<dbReference type="Proteomes" id="UP000694888">
    <property type="component" value="Unplaced"/>
</dbReference>
<protein>
    <submittedName>
        <fullName evidence="4">Uncharacterized oxidoreductase C663.06c</fullName>
    </submittedName>
</protein>
<dbReference type="Pfam" id="PF00106">
    <property type="entry name" value="adh_short"/>
    <property type="match status" value="2"/>
</dbReference>
<keyword evidence="1" id="KW-0521">NADP</keyword>